<accession>A0AAJ0EJU8</accession>
<keyword evidence="2" id="KW-1185">Reference proteome</keyword>
<dbReference type="Proteomes" id="UP001243989">
    <property type="component" value="Unassembled WGS sequence"/>
</dbReference>
<evidence type="ECO:0000313" key="1">
    <source>
        <dbReference type="EMBL" id="KAK1641379.1"/>
    </source>
</evidence>
<dbReference type="EMBL" id="JAHMHQ010000003">
    <property type="protein sequence ID" value="KAK1641379.1"/>
    <property type="molecule type" value="Genomic_DNA"/>
</dbReference>
<sequence length="57" mass="6349">MKATHLESDQKIVEKARNVRSILSIFKIPIQIEARPSQLVTKTFSYDKSASSISGSL</sequence>
<reference evidence="1" key="1">
    <citation type="submission" date="2021-06" db="EMBL/GenBank/DDBJ databases">
        <title>Comparative genomics, transcriptomics and evolutionary studies reveal genomic signatures of adaptation to plant cell wall in hemibiotrophic fungi.</title>
        <authorList>
            <consortium name="DOE Joint Genome Institute"/>
            <person name="Baroncelli R."/>
            <person name="Diaz J.F."/>
            <person name="Benocci T."/>
            <person name="Peng M."/>
            <person name="Battaglia E."/>
            <person name="Haridas S."/>
            <person name="Andreopoulos W."/>
            <person name="Labutti K."/>
            <person name="Pangilinan J."/>
            <person name="Floch G.L."/>
            <person name="Makela M.R."/>
            <person name="Henrissat B."/>
            <person name="Grigoriev I.V."/>
            <person name="Crouch J.A."/>
            <person name="De Vries R.P."/>
            <person name="Sukno S.A."/>
            <person name="Thon M.R."/>
        </authorList>
    </citation>
    <scope>NUCLEOTIDE SEQUENCE</scope>
    <source>
        <strain evidence="1">CBS 102054</strain>
    </source>
</reference>
<dbReference type="RefSeq" id="XP_060449986.1">
    <property type="nucleotide sequence ID" value="XM_060589714.1"/>
</dbReference>
<organism evidence="1 2">
    <name type="scientific">Colletotrichum phormii</name>
    <dbReference type="NCBI Taxonomy" id="359342"/>
    <lineage>
        <taxon>Eukaryota</taxon>
        <taxon>Fungi</taxon>
        <taxon>Dikarya</taxon>
        <taxon>Ascomycota</taxon>
        <taxon>Pezizomycotina</taxon>
        <taxon>Sordariomycetes</taxon>
        <taxon>Hypocreomycetidae</taxon>
        <taxon>Glomerellales</taxon>
        <taxon>Glomerellaceae</taxon>
        <taxon>Colletotrichum</taxon>
        <taxon>Colletotrichum acutatum species complex</taxon>
    </lineage>
</organism>
<proteinExistence type="predicted"/>
<gene>
    <name evidence="1" type="ORF">BDP81DRAFT_418792</name>
</gene>
<dbReference type="GeneID" id="85474576"/>
<name>A0AAJ0EJU8_9PEZI</name>
<protein>
    <submittedName>
        <fullName evidence="1">Uncharacterized protein</fullName>
    </submittedName>
</protein>
<evidence type="ECO:0000313" key="2">
    <source>
        <dbReference type="Proteomes" id="UP001243989"/>
    </source>
</evidence>
<comment type="caution">
    <text evidence="1">The sequence shown here is derived from an EMBL/GenBank/DDBJ whole genome shotgun (WGS) entry which is preliminary data.</text>
</comment>
<dbReference type="AlphaFoldDB" id="A0AAJ0EJU8"/>